<proteinExistence type="predicted"/>
<dbReference type="InterPro" id="IPR001851">
    <property type="entry name" value="ABC_transp_permease"/>
</dbReference>
<dbReference type="EMBL" id="FOHA01000036">
    <property type="protein sequence ID" value="SES09930.1"/>
    <property type="molecule type" value="Genomic_DNA"/>
</dbReference>
<evidence type="ECO:0000256" key="6">
    <source>
        <dbReference type="SAM" id="Phobius"/>
    </source>
</evidence>
<reference evidence="7 8" key="1">
    <citation type="submission" date="2016-10" db="EMBL/GenBank/DDBJ databases">
        <authorList>
            <person name="de Groot N.N."/>
        </authorList>
    </citation>
    <scope>NUCLEOTIDE SEQUENCE [LARGE SCALE GENOMIC DNA]</scope>
    <source>
        <strain evidence="7 8">DSM 13760</strain>
    </source>
</reference>
<evidence type="ECO:0000313" key="7">
    <source>
        <dbReference type="EMBL" id="SES09930.1"/>
    </source>
</evidence>
<keyword evidence="2" id="KW-1003">Cell membrane</keyword>
<protein>
    <submittedName>
        <fullName evidence="7">Nucleoside ABC transporter membrane protein</fullName>
    </submittedName>
</protein>
<feature type="transmembrane region" description="Helical" evidence="6">
    <location>
        <begin position="135"/>
        <end position="155"/>
    </location>
</feature>
<dbReference type="PANTHER" id="PTHR47089">
    <property type="entry name" value="ABC TRANSPORTER, PERMEASE PROTEIN"/>
    <property type="match status" value="1"/>
</dbReference>
<feature type="transmembrane region" description="Helical" evidence="6">
    <location>
        <begin position="63"/>
        <end position="81"/>
    </location>
</feature>
<keyword evidence="5 6" id="KW-0472">Membrane</keyword>
<feature type="transmembrane region" description="Helical" evidence="6">
    <location>
        <begin position="277"/>
        <end position="305"/>
    </location>
</feature>
<keyword evidence="3 6" id="KW-0812">Transmembrane</keyword>
<evidence type="ECO:0000256" key="2">
    <source>
        <dbReference type="ARBA" id="ARBA00022475"/>
    </source>
</evidence>
<keyword evidence="8" id="KW-1185">Reference proteome</keyword>
<evidence type="ECO:0000256" key="5">
    <source>
        <dbReference type="ARBA" id="ARBA00023136"/>
    </source>
</evidence>
<feature type="transmembrane region" description="Helical" evidence="6">
    <location>
        <begin position="325"/>
        <end position="344"/>
    </location>
</feature>
<accession>A0A1H9UK53</accession>
<dbReference type="Proteomes" id="UP000198948">
    <property type="component" value="Unassembled WGS sequence"/>
</dbReference>
<evidence type="ECO:0000256" key="1">
    <source>
        <dbReference type="ARBA" id="ARBA00004651"/>
    </source>
</evidence>
<dbReference type="STRING" id="142588.SAMN04488559_1364"/>
<dbReference type="CDD" id="cd06580">
    <property type="entry name" value="TM_PBP1_transp_TpRbsC_like"/>
    <property type="match status" value="1"/>
</dbReference>
<feature type="transmembrane region" description="Helical" evidence="6">
    <location>
        <begin position="242"/>
        <end position="265"/>
    </location>
</feature>
<organism evidence="7 8">
    <name type="scientific">Isobaculum melis</name>
    <dbReference type="NCBI Taxonomy" id="142588"/>
    <lineage>
        <taxon>Bacteria</taxon>
        <taxon>Bacillati</taxon>
        <taxon>Bacillota</taxon>
        <taxon>Bacilli</taxon>
        <taxon>Lactobacillales</taxon>
        <taxon>Carnobacteriaceae</taxon>
        <taxon>Isobaculum</taxon>
    </lineage>
</organism>
<feature type="transmembrane region" description="Helical" evidence="6">
    <location>
        <begin position="110"/>
        <end position="129"/>
    </location>
</feature>
<feature type="transmembrane region" description="Helical" evidence="6">
    <location>
        <begin position="194"/>
        <end position="212"/>
    </location>
</feature>
<name>A0A1H9UK53_9LACT</name>
<dbReference type="GO" id="GO:0022857">
    <property type="term" value="F:transmembrane transporter activity"/>
    <property type="evidence" value="ECO:0007669"/>
    <property type="project" value="InterPro"/>
</dbReference>
<evidence type="ECO:0000256" key="4">
    <source>
        <dbReference type="ARBA" id="ARBA00022989"/>
    </source>
</evidence>
<gene>
    <name evidence="7" type="ORF">SAMN04488559_1364</name>
</gene>
<feature type="transmembrane region" description="Helical" evidence="6">
    <location>
        <begin position="87"/>
        <end position="103"/>
    </location>
</feature>
<evidence type="ECO:0000256" key="3">
    <source>
        <dbReference type="ARBA" id="ARBA00022692"/>
    </source>
</evidence>
<sequence>MTNSMNGKLKGVIVALLSVILGLVMGAVIMLVSGHDPIAGYSAMIQGSFGDLSYFGETLRQSTPLILTALAFAVASTAGFFNIGIEGQSLLGWLGAVWCALAFPDLPKFILLPACLIVGALFGAFWAGIAGMLKAFFNTSEVIITIMLNYIALYLSNFVIRDIITDGKDATPIIPDAASLRSPGLEQLTDYSRLHYGIIIAVLMCVIVWILMQKTTTGYELRAVGMNPFASQYAGMSTKRNIILAMVISGALAGLGGTMEGLGTFKNIFTQNSLPGLGFNGMAVSLLGGGNPFGIIAAGVLFGALKTGGLLMPTEAGVPEELVDIVIALIIFFVGASYLITYLLDKLPAKKNALKEGGE</sequence>
<evidence type="ECO:0000313" key="8">
    <source>
        <dbReference type="Proteomes" id="UP000198948"/>
    </source>
</evidence>
<dbReference type="GO" id="GO:0005886">
    <property type="term" value="C:plasma membrane"/>
    <property type="evidence" value="ECO:0007669"/>
    <property type="project" value="UniProtKB-SubCell"/>
</dbReference>
<dbReference type="AlphaFoldDB" id="A0A1H9UK53"/>
<comment type="subcellular location">
    <subcellularLocation>
        <location evidence="1">Cell membrane</location>
        <topology evidence="1">Multi-pass membrane protein</topology>
    </subcellularLocation>
</comment>
<keyword evidence="4 6" id="KW-1133">Transmembrane helix</keyword>
<dbReference type="PANTHER" id="PTHR47089:SF1">
    <property type="entry name" value="GUANOSINE ABC TRANSPORTER PERMEASE PROTEIN NUPP"/>
    <property type="match status" value="1"/>
</dbReference>
<feature type="transmembrane region" description="Helical" evidence="6">
    <location>
        <begin position="12"/>
        <end position="32"/>
    </location>
</feature>
<dbReference type="Pfam" id="PF02653">
    <property type="entry name" value="BPD_transp_2"/>
    <property type="match status" value="1"/>
</dbReference>